<dbReference type="SUPFAM" id="SSF57903">
    <property type="entry name" value="FYVE/PHD zinc finger"/>
    <property type="match status" value="1"/>
</dbReference>
<dbReference type="OrthoDB" id="1903104at2759"/>
<sequence length="85" mass="9714">MITVRLWKKAKYCPICFKCYNKKPEDLGMVTCSTCNKWVHKECIESLGFGGVFVCHNCQEKRQQTMKQNLKNAGQLRAAGRVSVV</sequence>
<evidence type="ECO:0000313" key="4">
    <source>
        <dbReference type="EMBL" id="KAF0299762.1"/>
    </source>
</evidence>
<keyword evidence="1" id="KW-0479">Metal-binding</keyword>
<evidence type="ECO:0000256" key="2">
    <source>
        <dbReference type="ARBA" id="ARBA00022771"/>
    </source>
</evidence>
<keyword evidence="5" id="KW-1185">Reference proteome</keyword>
<dbReference type="AlphaFoldDB" id="A0A6A4WA14"/>
<dbReference type="InterPro" id="IPR011011">
    <property type="entry name" value="Znf_FYVE_PHD"/>
</dbReference>
<evidence type="ECO:0000256" key="3">
    <source>
        <dbReference type="ARBA" id="ARBA00022833"/>
    </source>
</evidence>
<keyword evidence="3" id="KW-0862">Zinc</keyword>
<accession>A0A6A4WA14</accession>
<dbReference type="PANTHER" id="PTHR34451">
    <property type="entry name" value="PHD FINGER FAMILY PROTEIN"/>
    <property type="match status" value="1"/>
</dbReference>
<keyword evidence="4" id="KW-0808">Transferase</keyword>
<protein>
    <submittedName>
        <fullName evidence="4">Histone-lysine N-methyltransferase trithorax</fullName>
    </submittedName>
</protein>
<dbReference type="Gene3D" id="3.30.40.10">
    <property type="entry name" value="Zinc/RING finger domain, C3HC4 (zinc finger)"/>
    <property type="match status" value="1"/>
</dbReference>
<dbReference type="GO" id="GO:0032259">
    <property type="term" value="P:methylation"/>
    <property type="evidence" value="ECO:0007669"/>
    <property type="project" value="UniProtKB-KW"/>
</dbReference>
<evidence type="ECO:0000256" key="1">
    <source>
        <dbReference type="ARBA" id="ARBA00022723"/>
    </source>
</evidence>
<proteinExistence type="predicted"/>
<dbReference type="Proteomes" id="UP000440578">
    <property type="component" value="Unassembled WGS sequence"/>
</dbReference>
<dbReference type="InterPro" id="IPR013083">
    <property type="entry name" value="Znf_RING/FYVE/PHD"/>
</dbReference>
<dbReference type="GO" id="GO:0008270">
    <property type="term" value="F:zinc ion binding"/>
    <property type="evidence" value="ECO:0007669"/>
    <property type="project" value="UniProtKB-KW"/>
</dbReference>
<gene>
    <name evidence="4" type="primary">trx_3</name>
    <name evidence="4" type="ORF">FJT64_027595</name>
</gene>
<evidence type="ECO:0000313" key="5">
    <source>
        <dbReference type="Proteomes" id="UP000440578"/>
    </source>
</evidence>
<comment type="caution">
    <text evidence="4">The sequence shown here is derived from an EMBL/GenBank/DDBJ whole genome shotgun (WGS) entry which is preliminary data.</text>
</comment>
<keyword evidence="2" id="KW-0863">Zinc-finger</keyword>
<dbReference type="GO" id="GO:0008168">
    <property type="term" value="F:methyltransferase activity"/>
    <property type="evidence" value="ECO:0007669"/>
    <property type="project" value="UniProtKB-KW"/>
</dbReference>
<dbReference type="PANTHER" id="PTHR34451:SF7">
    <property type="entry name" value="PHD FINGER FAMILY PROTEIN"/>
    <property type="match status" value="1"/>
</dbReference>
<dbReference type="PROSITE" id="PS01359">
    <property type="entry name" value="ZF_PHD_1"/>
    <property type="match status" value="1"/>
</dbReference>
<dbReference type="EMBL" id="VIIS01001334">
    <property type="protein sequence ID" value="KAF0299762.1"/>
    <property type="molecule type" value="Genomic_DNA"/>
</dbReference>
<reference evidence="4 5" key="1">
    <citation type="submission" date="2019-07" db="EMBL/GenBank/DDBJ databases">
        <title>Draft genome assembly of a fouling barnacle, Amphibalanus amphitrite (Darwin, 1854): The first reference genome for Thecostraca.</title>
        <authorList>
            <person name="Kim W."/>
        </authorList>
    </citation>
    <scope>NUCLEOTIDE SEQUENCE [LARGE SCALE GENOMIC DNA]</scope>
    <source>
        <strain evidence="4">SNU_AA5</strain>
        <tissue evidence="4">Soma without cirri and trophi</tissue>
    </source>
</reference>
<keyword evidence="4" id="KW-0489">Methyltransferase</keyword>
<dbReference type="InterPro" id="IPR019786">
    <property type="entry name" value="Zinc_finger_PHD-type_CS"/>
</dbReference>
<organism evidence="4 5">
    <name type="scientific">Amphibalanus amphitrite</name>
    <name type="common">Striped barnacle</name>
    <name type="synonym">Balanus amphitrite</name>
    <dbReference type="NCBI Taxonomy" id="1232801"/>
    <lineage>
        <taxon>Eukaryota</taxon>
        <taxon>Metazoa</taxon>
        <taxon>Ecdysozoa</taxon>
        <taxon>Arthropoda</taxon>
        <taxon>Crustacea</taxon>
        <taxon>Multicrustacea</taxon>
        <taxon>Cirripedia</taxon>
        <taxon>Thoracica</taxon>
        <taxon>Thoracicalcarea</taxon>
        <taxon>Balanomorpha</taxon>
        <taxon>Balanoidea</taxon>
        <taxon>Balanidae</taxon>
        <taxon>Amphibalaninae</taxon>
        <taxon>Amphibalanus</taxon>
    </lineage>
</organism>
<name>A0A6A4WA14_AMPAM</name>